<evidence type="ECO:0000256" key="2">
    <source>
        <dbReference type="SAM" id="MobiDB-lite"/>
    </source>
</evidence>
<gene>
    <name evidence="4" type="ORF">CISIN_1g005441mg</name>
</gene>
<organism evidence="4 5">
    <name type="scientific">Citrus sinensis</name>
    <name type="common">Sweet orange</name>
    <name type="synonym">Citrus aurantium var. sinensis</name>
    <dbReference type="NCBI Taxonomy" id="2711"/>
    <lineage>
        <taxon>Eukaryota</taxon>
        <taxon>Viridiplantae</taxon>
        <taxon>Streptophyta</taxon>
        <taxon>Embryophyta</taxon>
        <taxon>Tracheophyta</taxon>
        <taxon>Spermatophyta</taxon>
        <taxon>Magnoliopsida</taxon>
        <taxon>eudicotyledons</taxon>
        <taxon>Gunneridae</taxon>
        <taxon>Pentapetalae</taxon>
        <taxon>rosids</taxon>
        <taxon>malvids</taxon>
        <taxon>Sapindales</taxon>
        <taxon>Rutaceae</taxon>
        <taxon>Aurantioideae</taxon>
        <taxon>Citrus</taxon>
    </lineage>
</organism>
<feature type="compositionally biased region" description="Low complexity" evidence="2">
    <location>
        <begin position="589"/>
        <end position="604"/>
    </location>
</feature>
<dbReference type="InterPro" id="IPR007275">
    <property type="entry name" value="YTH_domain"/>
</dbReference>
<dbReference type="STRING" id="2711.A0A067G9B1"/>
<sequence>MEMYNASDNRNGESHLIQINESYPSLMYPLVEQFDFDAMYNEGASEFIEQGLYYPTATNYGYYCTGFESPSEWEDHYKIFGVDGLDFQYAGAQTENLPFVYYTPSHAYAQSPYNPYNPFIPGAVIGVDGPYGGAQQYYSIPSFQDTVSSPACGSVVIPPDMISSSFADPLLNTGASITNRTDGRGLKNSVASASAAYPSNPSKPSLIQKHSFTKFSEGPRAKANIGPNNHSVIIRSVSSGSSTAAPSLVLQGRTSSGSTQPLDDISSGKVLPPPNQVKAVVSNGNGFSDFQSSARGRSAVDKLLPKTAVGQPLNTMGRNPDMCMFSEQNRGPRTSRSKDQLAVKAYTSKAGVTDVEGNIIICTEHYNKEDFQVDYVDAKFFVIKSYSEDDVHKSIKYGVWSSTSHGNKKLQSAYEDAQKLAAGKPGGCPIFLFFSVNASSQFCGVAEMIGPVDFYKDMDFWQQDKWSGSFPVKWHIIKDVPNTSLRHIILRNNENKPVTNSRDTQEIMHTEGLEMLKIFKNHPRDTSLFDDFMYYEKRQKFMQEERARLVFKSFQRPFFSPALGLADKLNRVVQLPLKEEDKINTTEKSSSNSDISNSSSGNGNADRVVVEAKDDIKSTLLSLNPKPAESKPLAEATDIANSEMGNVFTVGSMPIKLNGLSESSSVLKVGAIPLDPKSLQLDKGGAFPKISSQNQY</sequence>
<dbReference type="EMBL" id="KK784888">
    <property type="protein sequence ID" value="KDO72111.1"/>
    <property type="molecule type" value="Genomic_DNA"/>
</dbReference>
<evidence type="ECO:0000256" key="1">
    <source>
        <dbReference type="RuleBase" id="RU369095"/>
    </source>
</evidence>
<dbReference type="PaxDb" id="2711-XP_006488771.1"/>
<dbReference type="SMR" id="A0A067G9B1"/>
<comment type="function">
    <text evidence="1">Specifically recognizes and binds N6-methyladenosine (m6A)-containing RNAs, and regulates mRNA stability. M6A is a modification present at internal sites of mRNAs and some non-coding RNAs and plays a role in mRNA stability and processing.</text>
</comment>
<dbReference type="PANTHER" id="PTHR12357:SF92">
    <property type="entry name" value="YTH DOMAIN-CONTAINING FAMILY PROTEIN"/>
    <property type="match status" value="1"/>
</dbReference>
<name>A0A067G9B1_CITSI</name>
<dbReference type="EMBL" id="KK784888">
    <property type="protein sequence ID" value="KDO72112.1"/>
    <property type="molecule type" value="Genomic_DNA"/>
</dbReference>
<dbReference type="GO" id="GO:1990247">
    <property type="term" value="F:N6-methyladenosine-containing RNA reader activity"/>
    <property type="evidence" value="ECO:0007669"/>
    <property type="project" value="UniProtKB-UniRule"/>
</dbReference>
<feature type="region of interest" description="Disordered" evidence="2">
    <location>
        <begin position="583"/>
        <end position="605"/>
    </location>
</feature>
<dbReference type="InterPro" id="IPR045168">
    <property type="entry name" value="YTH_prot"/>
</dbReference>
<feature type="domain" description="YTH" evidence="3">
    <location>
        <begin position="378"/>
        <end position="519"/>
    </location>
</feature>
<dbReference type="AlphaFoldDB" id="A0A067G9B1"/>
<evidence type="ECO:0000259" key="3">
    <source>
        <dbReference type="PROSITE" id="PS50882"/>
    </source>
</evidence>
<proteinExistence type="inferred from homology"/>
<reference evidence="4 5" key="1">
    <citation type="submission" date="2014-04" db="EMBL/GenBank/DDBJ databases">
        <authorList>
            <consortium name="International Citrus Genome Consortium"/>
            <person name="Gmitter F."/>
            <person name="Chen C."/>
            <person name="Farmerie W."/>
            <person name="Harkins T."/>
            <person name="Desany B."/>
            <person name="Mohiuddin M."/>
            <person name="Kodira C."/>
            <person name="Borodovsky M."/>
            <person name="Lomsadze A."/>
            <person name="Burns P."/>
            <person name="Jenkins J."/>
            <person name="Prochnik S."/>
            <person name="Shu S."/>
            <person name="Chapman J."/>
            <person name="Pitluck S."/>
            <person name="Schmutz J."/>
            <person name="Rokhsar D."/>
        </authorList>
    </citation>
    <scope>NUCLEOTIDE SEQUENCE</scope>
</reference>
<dbReference type="PANTHER" id="PTHR12357">
    <property type="entry name" value="YTH YT521-B HOMOLOGY DOMAIN-CONTAINING"/>
    <property type="match status" value="1"/>
</dbReference>
<dbReference type="PROSITE" id="PS50882">
    <property type="entry name" value="YTH"/>
    <property type="match status" value="1"/>
</dbReference>
<protein>
    <recommendedName>
        <fullName evidence="1">YTH domain-containing family protein</fullName>
    </recommendedName>
</protein>
<dbReference type="Gene3D" id="3.10.590.10">
    <property type="entry name" value="ph1033 like domains"/>
    <property type="match status" value="1"/>
</dbReference>
<dbReference type="GO" id="GO:0003729">
    <property type="term" value="F:mRNA binding"/>
    <property type="evidence" value="ECO:0000318"/>
    <property type="project" value="GO_Central"/>
</dbReference>
<dbReference type="GO" id="GO:0005737">
    <property type="term" value="C:cytoplasm"/>
    <property type="evidence" value="ECO:0000318"/>
    <property type="project" value="GO_Central"/>
</dbReference>
<dbReference type="Proteomes" id="UP000027120">
    <property type="component" value="Unassembled WGS sequence"/>
</dbReference>
<dbReference type="GO" id="GO:0061157">
    <property type="term" value="P:mRNA destabilization"/>
    <property type="evidence" value="ECO:0000318"/>
    <property type="project" value="GO_Central"/>
</dbReference>
<accession>A0A067G9B1</accession>
<evidence type="ECO:0000313" key="4">
    <source>
        <dbReference type="EMBL" id="KDO72112.1"/>
    </source>
</evidence>
<dbReference type="CDD" id="cd21134">
    <property type="entry name" value="YTH"/>
    <property type="match status" value="1"/>
</dbReference>
<dbReference type="eggNOG" id="KOG1901">
    <property type="taxonomic scope" value="Eukaryota"/>
</dbReference>
<keyword evidence="1" id="KW-0694">RNA-binding</keyword>
<dbReference type="Pfam" id="PF04146">
    <property type="entry name" value="YTH"/>
    <property type="match status" value="1"/>
</dbReference>
<comment type="similarity">
    <text evidence="1">Belongs to the YTHDF family.</text>
</comment>
<evidence type="ECO:0000313" key="5">
    <source>
        <dbReference type="Proteomes" id="UP000027120"/>
    </source>
</evidence>
<feature type="region of interest" description="Disordered" evidence="2">
    <location>
        <begin position="250"/>
        <end position="273"/>
    </location>
</feature>
<keyword evidence="5" id="KW-1185">Reference proteome</keyword>
<feature type="compositionally biased region" description="Polar residues" evidence="2">
    <location>
        <begin position="252"/>
        <end position="261"/>
    </location>
</feature>